<dbReference type="PANTHER" id="PTHR31286:SF171">
    <property type="entry name" value="CCHC-TYPE DOMAIN-CONTAINING PROTEIN"/>
    <property type="match status" value="1"/>
</dbReference>
<comment type="caution">
    <text evidence="3">The sequence shown here is derived from an EMBL/GenBank/DDBJ whole genome shotgun (WGS) entry which is preliminary data.</text>
</comment>
<dbReference type="InterPro" id="IPR001878">
    <property type="entry name" value="Znf_CCHC"/>
</dbReference>
<dbReference type="OrthoDB" id="851886at2759"/>
<keyword evidence="1" id="KW-0479">Metal-binding</keyword>
<evidence type="ECO:0000313" key="4">
    <source>
        <dbReference type="Proteomes" id="UP001141552"/>
    </source>
</evidence>
<reference evidence="3" key="1">
    <citation type="submission" date="2022-02" db="EMBL/GenBank/DDBJ databases">
        <authorList>
            <person name="Henning P.M."/>
            <person name="McCubbin A.G."/>
            <person name="Shore J.S."/>
        </authorList>
    </citation>
    <scope>NUCLEOTIDE SEQUENCE</scope>
    <source>
        <strain evidence="3">F60SS</strain>
        <tissue evidence="3">Leaves</tissue>
    </source>
</reference>
<gene>
    <name evidence="3" type="ORF">Tsubulata_001270</name>
</gene>
<feature type="non-terminal residue" evidence="3">
    <location>
        <position position="1"/>
    </location>
</feature>
<evidence type="ECO:0000313" key="3">
    <source>
        <dbReference type="EMBL" id="KAJ4833645.1"/>
    </source>
</evidence>
<keyword evidence="1" id="KW-0862">Zinc</keyword>
<feature type="domain" description="CCHC-type" evidence="2">
    <location>
        <begin position="272"/>
        <end position="285"/>
    </location>
</feature>
<name>A0A9Q0FN71_9ROSI</name>
<dbReference type="GO" id="GO:0008270">
    <property type="term" value="F:zinc ion binding"/>
    <property type="evidence" value="ECO:0007669"/>
    <property type="project" value="UniProtKB-KW"/>
</dbReference>
<evidence type="ECO:0000259" key="2">
    <source>
        <dbReference type="PROSITE" id="PS50158"/>
    </source>
</evidence>
<protein>
    <recommendedName>
        <fullName evidence="2">CCHC-type domain-containing protein</fullName>
    </recommendedName>
</protein>
<organism evidence="3 4">
    <name type="scientific">Turnera subulata</name>
    <dbReference type="NCBI Taxonomy" id="218843"/>
    <lineage>
        <taxon>Eukaryota</taxon>
        <taxon>Viridiplantae</taxon>
        <taxon>Streptophyta</taxon>
        <taxon>Embryophyta</taxon>
        <taxon>Tracheophyta</taxon>
        <taxon>Spermatophyta</taxon>
        <taxon>Magnoliopsida</taxon>
        <taxon>eudicotyledons</taxon>
        <taxon>Gunneridae</taxon>
        <taxon>Pentapetalae</taxon>
        <taxon>rosids</taxon>
        <taxon>fabids</taxon>
        <taxon>Malpighiales</taxon>
        <taxon>Passifloraceae</taxon>
        <taxon>Turnera</taxon>
    </lineage>
</organism>
<evidence type="ECO:0000256" key="1">
    <source>
        <dbReference type="PROSITE-ProRule" id="PRU00047"/>
    </source>
</evidence>
<keyword evidence="1" id="KW-0863">Zinc-finger</keyword>
<reference evidence="3" key="2">
    <citation type="journal article" date="2023" name="Plants (Basel)">
        <title>Annotation of the Turnera subulata (Passifloraceae) Draft Genome Reveals the S-Locus Evolved after the Divergence of Turneroideae from Passifloroideae in a Stepwise Manner.</title>
        <authorList>
            <person name="Henning P.M."/>
            <person name="Roalson E.H."/>
            <person name="Mir W."/>
            <person name="McCubbin A.G."/>
            <person name="Shore J.S."/>
        </authorList>
    </citation>
    <scope>NUCLEOTIDE SEQUENCE</scope>
    <source>
        <strain evidence="3">F60SS</strain>
    </source>
</reference>
<sequence>MGYKALYTRLMQLWKPGTALELVDLGHGCYLAKFNSLADLERVVTRGPWLVQDHYLTVRQWFPTFRPDNDHIVKTMAWVRLPGLPLQYYNDDLLTTFASGIGKPPWKDTLIVRLLGKTMGYKALYTRLMQLWKPGAALELVDLGHGCYLAKFSSLADLERVVTRGPWLVQDHYLTVRQWFPTFRPDNDHIVKTMAWVRLPGLPLQYYNDDLLTTFATGIGKPVKINSNTSLASHALYALMCVEIDLSQPLVPLVSTDEEVFKVQYEGLHVICLNCGRYGHKTVQCQFDALAEPFIPVEIVEPENYMEVSSVVVPTPVVPRVSAPMPAILFGGMVGGDTSTLHPASPAAF</sequence>
<dbReference type="Proteomes" id="UP001141552">
    <property type="component" value="Unassembled WGS sequence"/>
</dbReference>
<dbReference type="PANTHER" id="PTHR31286">
    <property type="entry name" value="GLYCINE-RICH CELL WALL STRUCTURAL PROTEIN 1.8-LIKE"/>
    <property type="match status" value="1"/>
</dbReference>
<accession>A0A9Q0FN71</accession>
<dbReference type="PROSITE" id="PS50158">
    <property type="entry name" value="ZF_CCHC"/>
    <property type="match status" value="1"/>
</dbReference>
<dbReference type="AlphaFoldDB" id="A0A9Q0FN71"/>
<dbReference type="InterPro" id="IPR025558">
    <property type="entry name" value="DUF4283"/>
</dbReference>
<dbReference type="Pfam" id="PF14111">
    <property type="entry name" value="DUF4283"/>
    <property type="match status" value="2"/>
</dbReference>
<dbReference type="GO" id="GO:0003676">
    <property type="term" value="F:nucleic acid binding"/>
    <property type="evidence" value="ECO:0007669"/>
    <property type="project" value="InterPro"/>
</dbReference>
<dbReference type="EMBL" id="JAKUCV010004898">
    <property type="protein sequence ID" value="KAJ4833645.1"/>
    <property type="molecule type" value="Genomic_DNA"/>
</dbReference>
<proteinExistence type="predicted"/>
<keyword evidence="4" id="KW-1185">Reference proteome</keyword>
<dbReference type="InterPro" id="IPR040256">
    <property type="entry name" value="At4g02000-like"/>
</dbReference>